<feature type="compositionally biased region" description="Acidic residues" evidence="12">
    <location>
        <begin position="945"/>
        <end position="964"/>
    </location>
</feature>
<dbReference type="InterPro" id="IPR007230">
    <property type="entry name" value="Nup98_auto-Pept-S59_dom"/>
</dbReference>
<evidence type="ECO:0000256" key="11">
    <source>
        <dbReference type="ARBA" id="ARBA00023242"/>
    </source>
</evidence>
<evidence type="ECO:0000256" key="7">
    <source>
        <dbReference type="ARBA" id="ARBA00022816"/>
    </source>
</evidence>
<dbReference type="PROSITE" id="PS51434">
    <property type="entry name" value="NUP_C"/>
    <property type="match status" value="1"/>
</dbReference>
<feature type="compositionally biased region" description="Low complexity" evidence="12">
    <location>
        <begin position="346"/>
        <end position="369"/>
    </location>
</feature>
<evidence type="ECO:0000256" key="9">
    <source>
        <dbReference type="ARBA" id="ARBA00023010"/>
    </source>
</evidence>
<dbReference type="Gene3D" id="3.30.1610.10">
    <property type="entry name" value="Peptidase S59, nucleoporin"/>
    <property type="match status" value="1"/>
</dbReference>
<evidence type="ECO:0000313" key="14">
    <source>
        <dbReference type="EMBL" id="KAJ8298081.1"/>
    </source>
</evidence>
<evidence type="ECO:0000259" key="13">
    <source>
        <dbReference type="PROSITE" id="PS51434"/>
    </source>
</evidence>
<keyword evidence="9" id="KW-0811">Translocation</keyword>
<feature type="region of interest" description="Disordered" evidence="12">
    <location>
        <begin position="997"/>
        <end position="1018"/>
    </location>
</feature>
<dbReference type="SUPFAM" id="SSF82215">
    <property type="entry name" value="C-terminal autoproteolytic domain of nucleoporin nup98"/>
    <property type="match status" value="1"/>
</dbReference>
<comment type="similarity">
    <text evidence="3">Belongs to the nucleoporin GLFG family.</text>
</comment>
<keyword evidence="7" id="KW-0509">mRNA transport</keyword>
<feature type="region of interest" description="Disordered" evidence="12">
    <location>
        <begin position="270"/>
        <end position="293"/>
    </location>
</feature>
<evidence type="ECO:0000313" key="15">
    <source>
        <dbReference type="Proteomes" id="UP001217089"/>
    </source>
</evidence>
<reference evidence="14 15" key="1">
    <citation type="submission" date="2022-12" db="EMBL/GenBank/DDBJ databases">
        <title>Chromosome-level genome of Tegillarca granosa.</title>
        <authorList>
            <person name="Kim J."/>
        </authorList>
    </citation>
    <scope>NUCLEOTIDE SEQUENCE [LARGE SCALE GENOMIC DNA]</scope>
    <source>
        <strain evidence="14">Teg-2019</strain>
        <tissue evidence="14">Adductor muscle</tissue>
    </source>
</reference>
<dbReference type="PANTHER" id="PTHR23198:SF6">
    <property type="entry name" value="NUCLEAR PORE COMPLEX PROTEIN NUP98-NUP96"/>
    <property type="match status" value="1"/>
</dbReference>
<dbReference type="InterPro" id="IPR021967">
    <property type="entry name" value="Nup98_C"/>
</dbReference>
<dbReference type="PANTHER" id="PTHR23198">
    <property type="entry name" value="NUCLEOPORIN"/>
    <property type="match status" value="1"/>
</dbReference>
<keyword evidence="10" id="KW-0906">Nuclear pore complex</keyword>
<evidence type="ECO:0000256" key="2">
    <source>
        <dbReference type="ARBA" id="ARBA00004620"/>
    </source>
</evidence>
<dbReference type="Gene3D" id="1.10.10.2360">
    <property type="match status" value="1"/>
</dbReference>
<evidence type="ECO:0000256" key="5">
    <source>
        <dbReference type="ARBA" id="ARBA00022448"/>
    </source>
</evidence>
<evidence type="ECO:0000256" key="4">
    <source>
        <dbReference type="ARBA" id="ARBA00013472"/>
    </source>
</evidence>
<keyword evidence="15" id="KW-1185">Reference proteome</keyword>
<dbReference type="InterPro" id="IPR037665">
    <property type="entry name" value="Nucleoporin_S59-like"/>
</dbReference>
<keyword evidence="11" id="KW-0539">Nucleus</keyword>
<feature type="compositionally biased region" description="Polar residues" evidence="12">
    <location>
        <begin position="275"/>
        <end position="293"/>
    </location>
</feature>
<dbReference type="Gene3D" id="1.25.40.690">
    <property type="match status" value="1"/>
</dbReference>
<sequence length="1737" mass="189056">MFGAKPTTFNFGNSTAFGSSTPLFGGANTQSTAQPAFGTPTVFGQQSTPAPSGGLFGQTASTPATGGLFGGGQQQNTTFGANQSTGFSFGGTPAASSASGGLFGQQNQTAGGLFSTPANTSAFGAKTPGFGGFGASTPAAGTSGGLFGQNQQNTTLGGGMNTNMFGGGATGGNMLGTTLKFTPPTSPDTMVKNGVTTNISVRHQCITAMTQYQSKSLEELRTEDYSANRKGKQQNALFGATPTTQPASGFTFAQKVNTGFAAATPFTPSASTGTSLFGQPTQQASTGLFGGTSTNKPLFGTSTATSNPSFGFGGAATTSSTSLFGNTQNKPSLFGAQPATTQTSLFGGTSQPSGFGSSTGFGTPAFGTSQPSGGLFGAKPTFGTATTSTGGFGTQTNLFAKPTTQPSLFGQTSTATPGFGSTGFGGFGSTALGTATGGASLFSKPAGGFNSTTGTSTFSFPSSGGIFGNTQNKPAGFTGFGGTGTSTFSGFGVGGLNTNPLQNAGATTTLSTAGSLGGNAQNQVQIQQHLMALANSPYGDSPLFYNLKQSETKREEVLKPTNPAAQKAALAQYKVSPRPIARIKPKSLHNVLNGSKKLVLKNRGSMSDSPSRPSSVIDEINDTSVIEPDSTQNESQPIILNRIDSTNGVKEIEKDRILTEQNNKKNQEILDDTIAMLNVKNRKLTSKSADETDLDMSQVEESLERPTTPPPPHPAGVVLTRSGYYTIPSLEEMAELVDENGDCFVEDLTIGREGYGSIFFQGITNVAGVNMDEIVHIRRKEVIVYPDDDNKPPLGEGLNRKAEITLDCVWPIDKTNRTPIKSPNRLTTMGYHEKLEEITARIGGRFIDYRAETGSWVFEVKHFTKYGMDDSDEEDFSNLASHKPKKLQQVVDQSKPPVMNLQQQQQQKLPVNGSSREPPFPLVQADDDELVVPMTMEEDDENIPDITTEEMPDDLLDDSDDDMENREGDKPSSHRLASSMGVSARNMQVMKASFFGDEDQADEPDRGPSPFIATTQDKKGPSLFSSAYKAKFMTPVKLPQLPQTEELQKDSSGGMFPSRILTPEPIRPVKQIYQQTPPVAEHIILPSGMKPEDYPRKIAGSRIQREIPYYRDTIMYQKQRMLGDAGLFMGRSFRVGWGPGWTLAHCGTTVSQQITANAGRGKKSFETSQGTVAIEKLDIAGYFQPEDEVVLHNHEELLMIQLDHAQCSTEEKCPIFVPAGGVDALHRFEEQIARDIVDSDDEDEYAILQSRRKAFSEWLASTATDKIRKEIEQARYKGKDHLPAVLAHLSGLQISEACSIAQKSGDHRMALLLSQSVGGHIPRQLLDRQLNELLELGANEFINVLRLKIYSLMAGRLVWPLPDWYINTCEDKDWKRALALHLWYHCKPNCSIHEALEEYENGFKGRTSCNKYCNPPLPPYLETEGELQLANETDSSIRDTCYHILKLYCQKSHRLERLLNPVSSTQNQLDYRLSFHLQQVLQSLEINHIAPYQLACINMNFASQLVSLGLWEWAVFVALHLQDIEQHIELSEEKKYLQKEDFLQEKLMALKARYENKPHDEAWHLLKSCHWNESHKVILKQIASDAIINENHDYLKKFLVELAPPARSSKIIDWQIGGLVFLDYINLCEMLEKLKQDLQSEQNKPSAYTIESIVPEVNSLLVRFNSLHCPTAKDRLCQSEMAVRTFNLLTTLGLLPNQGFSPTRLLAQHISRIPMPEDYRLQELGPLVRSYMRELTS</sequence>
<dbReference type="EMBL" id="JARBDR010000923">
    <property type="protein sequence ID" value="KAJ8298081.1"/>
    <property type="molecule type" value="Genomic_DNA"/>
</dbReference>
<keyword evidence="8" id="KW-0653">Protein transport</keyword>
<feature type="region of interest" description="Disordered" evidence="12">
    <location>
        <begin position="685"/>
        <end position="718"/>
    </location>
</feature>
<comment type="subcellular location">
    <subcellularLocation>
        <location evidence="2">Nucleus membrane</location>
        <topology evidence="2">Peripheral membrane protein</topology>
        <orientation evidence="2">Nucleoplasmic side</orientation>
    </subcellularLocation>
    <subcellularLocation>
        <location evidence="1">Nucleus</location>
        <location evidence="1">Nuclear pore complex</location>
    </subcellularLocation>
</comment>
<comment type="caution">
    <text evidence="14">The sequence shown here is derived from an EMBL/GenBank/DDBJ whole genome shotgun (WGS) entry which is preliminary data.</text>
</comment>
<name>A0ABQ9E0V9_TEGGR</name>
<feature type="domain" description="Peptidase S59" evidence="13">
    <location>
        <begin position="721"/>
        <end position="863"/>
    </location>
</feature>
<evidence type="ECO:0000256" key="10">
    <source>
        <dbReference type="ARBA" id="ARBA00023132"/>
    </source>
</evidence>
<dbReference type="InterPro" id="IPR036903">
    <property type="entry name" value="Nup98_auto-Pept-S59_dom_sf"/>
</dbReference>
<evidence type="ECO:0000256" key="3">
    <source>
        <dbReference type="ARBA" id="ARBA00008926"/>
    </source>
</evidence>
<keyword evidence="6" id="KW-0068">Autocatalytic cleavage</keyword>
<gene>
    <name evidence="14" type="ORF">KUTeg_024612</name>
</gene>
<evidence type="ECO:0000256" key="12">
    <source>
        <dbReference type="SAM" id="MobiDB-lite"/>
    </source>
</evidence>
<accession>A0ABQ9E0V9</accession>
<protein>
    <recommendedName>
        <fullName evidence="4">Nuclear pore complex protein Nup98-Nup96</fullName>
    </recommendedName>
</protein>
<feature type="region of interest" description="Disordered" evidence="12">
    <location>
        <begin position="945"/>
        <end position="980"/>
    </location>
</feature>
<evidence type="ECO:0000256" key="8">
    <source>
        <dbReference type="ARBA" id="ARBA00022927"/>
    </source>
</evidence>
<feature type="region of interest" description="Disordered" evidence="12">
    <location>
        <begin position="338"/>
        <end position="374"/>
    </location>
</feature>
<keyword evidence="5" id="KW-0813">Transport</keyword>
<evidence type="ECO:0000256" key="6">
    <source>
        <dbReference type="ARBA" id="ARBA00022813"/>
    </source>
</evidence>
<evidence type="ECO:0000256" key="1">
    <source>
        <dbReference type="ARBA" id="ARBA00004567"/>
    </source>
</evidence>
<proteinExistence type="inferred from homology"/>
<dbReference type="Proteomes" id="UP001217089">
    <property type="component" value="Unassembled WGS sequence"/>
</dbReference>
<dbReference type="Pfam" id="PF12110">
    <property type="entry name" value="Nup96"/>
    <property type="match status" value="1"/>
</dbReference>
<dbReference type="Pfam" id="PF21240">
    <property type="entry name" value="Nup98_GLEBS"/>
    <property type="match status" value="1"/>
</dbReference>
<dbReference type="Pfam" id="PF04096">
    <property type="entry name" value="Nucleoporin2"/>
    <property type="match status" value="1"/>
</dbReference>
<organism evidence="14 15">
    <name type="scientific">Tegillarca granosa</name>
    <name type="common">Malaysian cockle</name>
    <name type="synonym">Anadara granosa</name>
    <dbReference type="NCBI Taxonomy" id="220873"/>
    <lineage>
        <taxon>Eukaryota</taxon>
        <taxon>Metazoa</taxon>
        <taxon>Spiralia</taxon>
        <taxon>Lophotrochozoa</taxon>
        <taxon>Mollusca</taxon>
        <taxon>Bivalvia</taxon>
        <taxon>Autobranchia</taxon>
        <taxon>Pteriomorphia</taxon>
        <taxon>Arcoida</taxon>
        <taxon>Arcoidea</taxon>
        <taxon>Arcidae</taxon>
        <taxon>Tegillarca</taxon>
    </lineage>
</organism>